<dbReference type="EC" id="3.6.1.7" evidence="2 4"/>
<evidence type="ECO:0000256" key="3">
    <source>
        <dbReference type="ARBA" id="ARBA00047645"/>
    </source>
</evidence>
<dbReference type="RefSeq" id="WP_169256213.1">
    <property type="nucleotide sequence ID" value="NZ_WTVN01000015.1"/>
</dbReference>
<comment type="caution">
    <text evidence="8">The sequence shown here is derived from an EMBL/GenBank/DDBJ whole genome shotgun (WGS) entry which is preliminary data.</text>
</comment>
<dbReference type="PROSITE" id="PS00151">
    <property type="entry name" value="ACYLPHOSPHATASE_2"/>
    <property type="match status" value="1"/>
</dbReference>
<dbReference type="InterPro" id="IPR036046">
    <property type="entry name" value="Acylphosphatase-like_dom_sf"/>
</dbReference>
<evidence type="ECO:0000256" key="4">
    <source>
        <dbReference type="PROSITE-ProRule" id="PRU00520"/>
    </source>
</evidence>
<dbReference type="PRINTS" id="PR00112">
    <property type="entry name" value="ACYLPHPHTASE"/>
</dbReference>
<evidence type="ECO:0000256" key="1">
    <source>
        <dbReference type="ARBA" id="ARBA00005614"/>
    </source>
</evidence>
<evidence type="ECO:0000259" key="7">
    <source>
        <dbReference type="PROSITE" id="PS51160"/>
    </source>
</evidence>
<dbReference type="PANTHER" id="PTHR47268">
    <property type="entry name" value="ACYLPHOSPHATASE"/>
    <property type="match status" value="1"/>
</dbReference>
<name>A0ABX1Q0S7_9RHOO</name>
<dbReference type="Pfam" id="PF00708">
    <property type="entry name" value="Acylphosphatase"/>
    <property type="match status" value="1"/>
</dbReference>
<dbReference type="Gene3D" id="3.30.70.100">
    <property type="match status" value="1"/>
</dbReference>
<feature type="domain" description="Acylphosphatase-like" evidence="7">
    <location>
        <begin position="8"/>
        <end position="94"/>
    </location>
</feature>
<evidence type="ECO:0000256" key="5">
    <source>
        <dbReference type="RuleBase" id="RU000553"/>
    </source>
</evidence>
<gene>
    <name evidence="8" type="ORF">GPA22_11495</name>
</gene>
<comment type="catalytic activity">
    <reaction evidence="3 4 5">
        <text>an acyl phosphate + H2O = a carboxylate + phosphate + H(+)</text>
        <dbReference type="Rhea" id="RHEA:14965"/>
        <dbReference type="ChEBI" id="CHEBI:15377"/>
        <dbReference type="ChEBI" id="CHEBI:15378"/>
        <dbReference type="ChEBI" id="CHEBI:29067"/>
        <dbReference type="ChEBI" id="CHEBI:43474"/>
        <dbReference type="ChEBI" id="CHEBI:59918"/>
        <dbReference type="EC" id="3.6.1.7"/>
    </reaction>
</comment>
<keyword evidence="9" id="KW-1185">Reference proteome</keyword>
<evidence type="ECO:0000313" key="8">
    <source>
        <dbReference type="EMBL" id="NMG44351.1"/>
    </source>
</evidence>
<organism evidence="8 9">
    <name type="scientific">Aromatoleum toluvorans</name>
    <dbReference type="NCBI Taxonomy" id="92002"/>
    <lineage>
        <taxon>Bacteria</taxon>
        <taxon>Pseudomonadati</taxon>
        <taxon>Pseudomonadota</taxon>
        <taxon>Betaproteobacteria</taxon>
        <taxon>Rhodocyclales</taxon>
        <taxon>Rhodocyclaceae</taxon>
        <taxon>Aromatoleum</taxon>
    </lineage>
</organism>
<feature type="active site" evidence="4">
    <location>
        <position position="41"/>
    </location>
</feature>
<dbReference type="Proteomes" id="UP000623795">
    <property type="component" value="Unassembled WGS sequence"/>
</dbReference>
<evidence type="ECO:0000313" key="9">
    <source>
        <dbReference type="Proteomes" id="UP000623795"/>
    </source>
</evidence>
<feature type="active site" evidence="4">
    <location>
        <position position="23"/>
    </location>
</feature>
<protein>
    <recommendedName>
        <fullName evidence="2 4">Acylphosphatase</fullName>
        <ecNumber evidence="2 4">3.6.1.7</ecNumber>
    </recommendedName>
</protein>
<dbReference type="SUPFAM" id="SSF54975">
    <property type="entry name" value="Acylphosphatase/BLUF domain-like"/>
    <property type="match status" value="1"/>
</dbReference>
<proteinExistence type="inferred from homology"/>
<dbReference type="InterPro" id="IPR020456">
    <property type="entry name" value="Acylphosphatase"/>
</dbReference>
<sequence>MHEADYVVRHLMIRGRVQGVAFRASAQVEAERLSLHGWVRNRTDGRVEALVAGSLAAVDDFVRWAHQGPAHARVDGVEIGSGERPEQLRFLMLPTV</sequence>
<dbReference type="PANTHER" id="PTHR47268:SF4">
    <property type="entry name" value="ACYLPHOSPHATASE"/>
    <property type="match status" value="1"/>
</dbReference>
<dbReference type="PROSITE" id="PS00150">
    <property type="entry name" value="ACYLPHOSPHATASE_1"/>
    <property type="match status" value="1"/>
</dbReference>
<dbReference type="PROSITE" id="PS51160">
    <property type="entry name" value="ACYLPHOSPHATASE_3"/>
    <property type="match status" value="1"/>
</dbReference>
<comment type="similarity">
    <text evidence="1 6">Belongs to the acylphosphatase family.</text>
</comment>
<dbReference type="EMBL" id="WTVN01000015">
    <property type="protein sequence ID" value="NMG44351.1"/>
    <property type="molecule type" value="Genomic_DNA"/>
</dbReference>
<dbReference type="InterPro" id="IPR001792">
    <property type="entry name" value="Acylphosphatase-like_dom"/>
</dbReference>
<accession>A0ABX1Q0S7</accession>
<evidence type="ECO:0000256" key="2">
    <source>
        <dbReference type="ARBA" id="ARBA00012150"/>
    </source>
</evidence>
<evidence type="ECO:0000256" key="6">
    <source>
        <dbReference type="RuleBase" id="RU004168"/>
    </source>
</evidence>
<dbReference type="InterPro" id="IPR017968">
    <property type="entry name" value="Acylphosphatase_CS"/>
</dbReference>
<keyword evidence="4 5" id="KW-0378">Hydrolase</keyword>
<reference evidence="8 9" key="1">
    <citation type="submission" date="2019-12" db="EMBL/GenBank/DDBJ databases">
        <title>Comparative genomics gives insights into the taxonomy of the Azoarcus-Aromatoleum group and reveals separate origins of nif in the plant-associated Azoarcus and non-plant-associated Aromatoleum sub-groups.</title>
        <authorList>
            <person name="Lafos M."/>
            <person name="Maluk M."/>
            <person name="Batista M."/>
            <person name="Junghare M."/>
            <person name="Carmona M."/>
            <person name="Faoro H."/>
            <person name="Cruz L.M."/>
            <person name="Battistoni F."/>
            <person name="De Souza E."/>
            <person name="Pedrosa F."/>
            <person name="Chen W.-M."/>
            <person name="Poole P.S."/>
            <person name="Dixon R.A."/>
            <person name="James E.K."/>
        </authorList>
    </citation>
    <scope>NUCLEOTIDE SEQUENCE [LARGE SCALE GENOMIC DNA]</scope>
    <source>
        <strain evidence="8 9">Td21</strain>
    </source>
</reference>